<dbReference type="GO" id="GO:0005737">
    <property type="term" value="C:cytoplasm"/>
    <property type="evidence" value="ECO:0007669"/>
    <property type="project" value="TreeGrafter"/>
</dbReference>
<dbReference type="SUPFAM" id="SSF46565">
    <property type="entry name" value="Chaperone J-domain"/>
    <property type="match status" value="1"/>
</dbReference>
<feature type="region of interest" description="Disordered" evidence="1">
    <location>
        <begin position="667"/>
        <end position="718"/>
    </location>
</feature>
<dbReference type="CDD" id="cd06257">
    <property type="entry name" value="DnaJ"/>
    <property type="match status" value="1"/>
</dbReference>
<accession>A0A0K3CGP6</accession>
<reference evidence="4 5" key="1">
    <citation type="submission" date="2015-07" db="EMBL/GenBank/DDBJ databases">
        <authorList>
            <person name="Cajimat M.N.B."/>
            <person name="Milazzo M.L."/>
            <person name="Fulhorst C.F."/>
        </authorList>
    </citation>
    <scope>NUCLEOTIDE SEQUENCE [LARGE SCALE GENOMIC DNA]</scope>
    <source>
        <strain evidence="4">Single colony</strain>
    </source>
</reference>
<proteinExistence type="predicted"/>
<feature type="region of interest" description="Disordered" evidence="1">
    <location>
        <begin position="291"/>
        <end position="348"/>
    </location>
</feature>
<evidence type="ECO:0000256" key="2">
    <source>
        <dbReference type="SAM" id="Phobius"/>
    </source>
</evidence>
<sequence length="718" mass="79715">MAGTVRLVQRFPPEVLSQADQVLLPRYPLGIALNILHFLVRLPGFYSALPSFSSIFRSSASTASRYARRVDFDLADADARLEALQRQTRSGRAGGWSWWAWWLSVGLILLSVGNAVYLASRRRKYQMVLRKDPIASPNARSAQLDFSPTKRRRSLANSVKQSVKNLVWRTQPEEPHVYPVQELDVWTPERVKWSLRIFTVYSPPIALMYHFLSPSNFLAFLLCGTLFTLQTFLLVHLYSTLVTDRAALQAEVMHEYNAKFVNPRVFVAKRDACVSTSQAEMVRPEDWLAAGPSSSRRRVTAQETESGDEVIRAGSGRKVRRRQSEMPARTSSLQLQEDEEAVDSPAPSRRPISFVISQSQNNFTASHLVRGCRPSSRLAPAGPLVLLLVTMSDDPADTFFPDADEIPSLYDVLGVSSEATDDEIKKAYRRLSLLNHPDKVAASASSPEDLAAATLKFQQIGFAYTVLKDAARREKYDLTGSTMEMSAEGAKTEAEWRDYFRELWTGEVSAQTMDDFAKKYQGSDEERRDILEAYKNSSGDIESILNSVMCATIADEDRFVKLINDAIAAKEIKATPAWTKSSKDTQGKEKRKKKADKEAKEAEELAKELGVHDKLYGNGSSASKGGKGKGKGKKADAEDDEASLRALIQGNQAKRMNSLIDSLEAKYAAAEAKKGKKRSSTGGEDGAKGGKKAKKEAEPTEEEFAAIQAKMDARRGKK</sequence>
<evidence type="ECO:0000313" key="5">
    <source>
        <dbReference type="Proteomes" id="UP000199069"/>
    </source>
</evidence>
<protein>
    <submittedName>
        <fullName evidence="4">BY PROTMAP: gi|342320429|gb|EGU12369.1| DnaJ domain-containing protein [Rhodotorula glutinis ATCC 204091]</fullName>
    </submittedName>
</protein>
<dbReference type="InterPro" id="IPR018819">
    <property type="entry name" value="Nur1/Mug154"/>
</dbReference>
<feature type="transmembrane region" description="Helical" evidence="2">
    <location>
        <begin position="217"/>
        <end position="238"/>
    </location>
</feature>
<keyword evidence="2" id="KW-0472">Membrane</keyword>
<dbReference type="InterPro" id="IPR056453">
    <property type="entry name" value="HTH_DNAJC9"/>
</dbReference>
<feature type="transmembrane region" description="Helical" evidence="2">
    <location>
        <begin position="99"/>
        <end position="120"/>
    </location>
</feature>
<organism evidence="4 5">
    <name type="scientific">Rhodotorula toruloides</name>
    <name type="common">Yeast</name>
    <name type="synonym">Rhodosporidium toruloides</name>
    <dbReference type="NCBI Taxonomy" id="5286"/>
    <lineage>
        <taxon>Eukaryota</taxon>
        <taxon>Fungi</taxon>
        <taxon>Dikarya</taxon>
        <taxon>Basidiomycota</taxon>
        <taxon>Pucciniomycotina</taxon>
        <taxon>Microbotryomycetes</taxon>
        <taxon>Sporidiobolales</taxon>
        <taxon>Sporidiobolaceae</taxon>
        <taxon>Rhodotorula</taxon>
    </lineage>
</organism>
<feature type="domain" description="J" evidence="3">
    <location>
        <begin position="408"/>
        <end position="480"/>
    </location>
</feature>
<keyword evidence="2" id="KW-0812">Transmembrane</keyword>
<dbReference type="Proteomes" id="UP000199069">
    <property type="component" value="Unassembled WGS sequence"/>
</dbReference>
<dbReference type="Gene3D" id="1.10.287.110">
    <property type="entry name" value="DnaJ domain"/>
    <property type="match status" value="1"/>
</dbReference>
<dbReference type="Pfam" id="PF23302">
    <property type="entry name" value="HTH_DNAJC9"/>
    <property type="match status" value="1"/>
</dbReference>
<evidence type="ECO:0000313" key="4">
    <source>
        <dbReference type="EMBL" id="CTR08143.1"/>
    </source>
</evidence>
<gene>
    <name evidence="4" type="primary">FGENESH: predicted gene_7.389</name>
    <name evidence="4" type="ORF">BN2166_0040040</name>
</gene>
<dbReference type="InterPro" id="IPR036869">
    <property type="entry name" value="J_dom_sf"/>
</dbReference>
<dbReference type="PRINTS" id="PR00625">
    <property type="entry name" value="JDOMAIN"/>
</dbReference>
<dbReference type="PANTHER" id="PTHR44144">
    <property type="entry name" value="DNAJ HOMOLOG SUBFAMILY C MEMBER 9"/>
    <property type="match status" value="1"/>
</dbReference>
<dbReference type="SMART" id="SM00271">
    <property type="entry name" value="DnaJ"/>
    <property type="match status" value="1"/>
</dbReference>
<dbReference type="Pfam" id="PF00226">
    <property type="entry name" value="DnaJ"/>
    <property type="match status" value="1"/>
</dbReference>
<dbReference type="EMBL" id="CWKI01000007">
    <property type="protein sequence ID" value="CTR08143.1"/>
    <property type="molecule type" value="Genomic_DNA"/>
</dbReference>
<dbReference type="InterPro" id="IPR001623">
    <property type="entry name" value="DnaJ_domain"/>
</dbReference>
<dbReference type="GO" id="GO:0031072">
    <property type="term" value="F:heat shock protein binding"/>
    <property type="evidence" value="ECO:0007669"/>
    <property type="project" value="TreeGrafter"/>
</dbReference>
<dbReference type="InterPro" id="IPR052594">
    <property type="entry name" value="J_domain-containing_protein"/>
</dbReference>
<dbReference type="PROSITE" id="PS50076">
    <property type="entry name" value="DNAJ_2"/>
    <property type="match status" value="1"/>
</dbReference>
<feature type="region of interest" description="Disordered" evidence="1">
    <location>
        <begin position="577"/>
        <end position="640"/>
    </location>
</feature>
<keyword evidence="5" id="KW-1185">Reference proteome</keyword>
<evidence type="ECO:0000256" key="1">
    <source>
        <dbReference type="SAM" id="MobiDB-lite"/>
    </source>
</evidence>
<dbReference type="AlphaFoldDB" id="A0A0K3CGP6"/>
<keyword evidence="2" id="KW-1133">Transmembrane helix</keyword>
<evidence type="ECO:0000259" key="3">
    <source>
        <dbReference type="PROSITE" id="PS50076"/>
    </source>
</evidence>
<dbReference type="GO" id="GO:0005634">
    <property type="term" value="C:nucleus"/>
    <property type="evidence" value="ECO:0007669"/>
    <property type="project" value="TreeGrafter"/>
</dbReference>
<name>A0A0K3CGP6_RHOTO</name>
<dbReference type="Pfam" id="PF10332">
    <property type="entry name" value="DUF2418"/>
    <property type="match status" value="1"/>
</dbReference>
<dbReference type="PANTHER" id="PTHR44144:SF1">
    <property type="entry name" value="DNAJ HOMOLOG SUBFAMILY C MEMBER 9"/>
    <property type="match status" value="1"/>
</dbReference>
<feature type="compositionally biased region" description="Basic and acidic residues" evidence="1">
    <location>
        <begin position="595"/>
        <end position="615"/>
    </location>
</feature>